<name>A0A4R5KP72_9BACL</name>
<dbReference type="InterPro" id="IPR020843">
    <property type="entry name" value="ER"/>
</dbReference>
<dbReference type="Pfam" id="PF08240">
    <property type="entry name" value="ADH_N"/>
    <property type="match status" value="1"/>
</dbReference>
<dbReference type="InterPro" id="IPR036291">
    <property type="entry name" value="NAD(P)-bd_dom_sf"/>
</dbReference>
<evidence type="ECO:0000259" key="5">
    <source>
        <dbReference type="SMART" id="SM00829"/>
    </source>
</evidence>
<evidence type="ECO:0000313" key="6">
    <source>
        <dbReference type="EMBL" id="TDF97471.1"/>
    </source>
</evidence>
<dbReference type="CDD" id="cd08234">
    <property type="entry name" value="threonine_DH_like"/>
    <property type="match status" value="1"/>
</dbReference>
<evidence type="ECO:0000313" key="7">
    <source>
        <dbReference type="Proteomes" id="UP000295636"/>
    </source>
</evidence>
<dbReference type="PANTHER" id="PTHR43401:SF2">
    <property type="entry name" value="L-THREONINE 3-DEHYDROGENASE"/>
    <property type="match status" value="1"/>
</dbReference>
<reference evidence="6 7" key="1">
    <citation type="submission" date="2019-03" db="EMBL/GenBank/DDBJ databases">
        <title>This is whole genome sequence of Paenibacillus sp MS74 strain.</title>
        <authorList>
            <person name="Trinh H.N."/>
        </authorList>
    </citation>
    <scope>NUCLEOTIDE SEQUENCE [LARGE SCALE GENOMIC DNA]</scope>
    <source>
        <strain evidence="6 7">MS74</strain>
    </source>
</reference>
<dbReference type="InterPro" id="IPR050129">
    <property type="entry name" value="Zn_alcohol_dh"/>
</dbReference>
<dbReference type="InterPro" id="IPR013154">
    <property type="entry name" value="ADH-like_N"/>
</dbReference>
<protein>
    <submittedName>
        <fullName evidence="6">Theronine dehydrogenase</fullName>
    </submittedName>
</protein>
<evidence type="ECO:0000256" key="2">
    <source>
        <dbReference type="ARBA" id="ARBA00022833"/>
    </source>
</evidence>
<evidence type="ECO:0000256" key="1">
    <source>
        <dbReference type="ARBA" id="ARBA00022723"/>
    </source>
</evidence>
<dbReference type="RefSeq" id="WP_133228485.1">
    <property type="nucleotide sequence ID" value="NZ_SMRT01000005.1"/>
</dbReference>
<dbReference type="SUPFAM" id="SSF50129">
    <property type="entry name" value="GroES-like"/>
    <property type="match status" value="1"/>
</dbReference>
<dbReference type="GO" id="GO:0008270">
    <property type="term" value="F:zinc ion binding"/>
    <property type="evidence" value="ECO:0007669"/>
    <property type="project" value="InterPro"/>
</dbReference>
<comment type="similarity">
    <text evidence="4">Belongs to the zinc-containing alcohol dehydrogenase family.</text>
</comment>
<keyword evidence="2 4" id="KW-0862">Zinc</keyword>
<dbReference type="Pfam" id="PF00107">
    <property type="entry name" value="ADH_zinc_N"/>
    <property type="match status" value="1"/>
</dbReference>
<dbReference type="InterPro" id="IPR011032">
    <property type="entry name" value="GroES-like_sf"/>
</dbReference>
<dbReference type="SMART" id="SM00829">
    <property type="entry name" value="PKS_ER"/>
    <property type="match status" value="1"/>
</dbReference>
<proteinExistence type="inferred from homology"/>
<dbReference type="InterPro" id="IPR002328">
    <property type="entry name" value="ADH_Zn_CS"/>
</dbReference>
<feature type="domain" description="Enoyl reductase (ER)" evidence="5">
    <location>
        <begin position="8"/>
        <end position="332"/>
    </location>
</feature>
<dbReference type="OrthoDB" id="9777057at2"/>
<keyword evidence="3" id="KW-0560">Oxidoreductase</keyword>
<dbReference type="PROSITE" id="PS00059">
    <property type="entry name" value="ADH_ZINC"/>
    <property type="match status" value="1"/>
</dbReference>
<evidence type="ECO:0000256" key="4">
    <source>
        <dbReference type="RuleBase" id="RU361277"/>
    </source>
</evidence>
<accession>A0A4R5KP72</accession>
<dbReference type="EMBL" id="SMRT01000005">
    <property type="protein sequence ID" value="TDF97471.1"/>
    <property type="molecule type" value="Genomic_DNA"/>
</dbReference>
<comment type="caution">
    <text evidence="6">The sequence shown here is derived from an EMBL/GenBank/DDBJ whole genome shotgun (WGS) entry which is preliminary data.</text>
</comment>
<comment type="cofactor">
    <cofactor evidence="4">
        <name>Zn(2+)</name>
        <dbReference type="ChEBI" id="CHEBI:29105"/>
    </cofactor>
</comment>
<dbReference type="AlphaFoldDB" id="A0A4R5KP72"/>
<organism evidence="6 7">
    <name type="scientific">Paenibacillus piri</name>
    <dbReference type="NCBI Taxonomy" id="2547395"/>
    <lineage>
        <taxon>Bacteria</taxon>
        <taxon>Bacillati</taxon>
        <taxon>Bacillota</taxon>
        <taxon>Bacilli</taxon>
        <taxon>Bacillales</taxon>
        <taxon>Paenibacillaceae</taxon>
        <taxon>Paenibacillus</taxon>
    </lineage>
</organism>
<dbReference type="Gene3D" id="3.40.50.720">
    <property type="entry name" value="NAD(P)-binding Rossmann-like Domain"/>
    <property type="match status" value="1"/>
</dbReference>
<dbReference type="Gene3D" id="3.90.180.10">
    <property type="entry name" value="Medium-chain alcohol dehydrogenases, catalytic domain"/>
    <property type="match status" value="1"/>
</dbReference>
<gene>
    <name evidence="6" type="ORF">E1757_12670</name>
</gene>
<dbReference type="PANTHER" id="PTHR43401">
    <property type="entry name" value="L-THREONINE 3-DEHYDROGENASE"/>
    <property type="match status" value="1"/>
</dbReference>
<dbReference type="InterPro" id="IPR013149">
    <property type="entry name" value="ADH-like_C"/>
</dbReference>
<dbReference type="GO" id="GO:0016491">
    <property type="term" value="F:oxidoreductase activity"/>
    <property type="evidence" value="ECO:0007669"/>
    <property type="project" value="UniProtKB-KW"/>
</dbReference>
<keyword evidence="1 4" id="KW-0479">Metal-binding</keyword>
<dbReference type="SUPFAM" id="SSF51735">
    <property type="entry name" value="NAD(P)-binding Rossmann-fold domains"/>
    <property type="match status" value="1"/>
</dbReference>
<sequence>MKAAVLKGTHRIEVGEWETKPLSQDEVKIRVKSCGICGTDQHIYHGHPGSAAVTPPVVLGHELAGEVVELGAGVTGLQVGDRVSVDPNIYCGSCEYCRSGRVQLCDNLQAVGVTRDGGMGEYCIAPAANCYLLPDTMSYIEGAMVEPLGCVLHGFRKVDIRPTHTVLLIGGGFIGQLFLQLVKRQGAARIIVSDPAVEKHAGLLALGADEAVVPAGEALERLQNSADVVIECVGRQQSMELAIQAARKGGQVLLFGVASPDTQIAVSPFAIFAKELRLFGSFINPHTHEEAIELIRQGIVRIEPIISHRFTLEQIPDAMSRYPQLNVSKGVIVW</sequence>
<evidence type="ECO:0000256" key="3">
    <source>
        <dbReference type="ARBA" id="ARBA00023002"/>
    </source>
</evidence>
<keyword evidence="7" id="KW-1185">Reference proteome</keyword>
<dbReference type="Proteomes" id="UP000295636">
    <property type="component" value="Unassembled WGS sequence"/>
</dbReference>